<accession>A0ACC0D250</accession>
<protein>
    <submittedName>
        <fullName evidence="1">Uncharacterized protein</fullName>
    </submittedName>
</protein>
<name>A0ACC0D250_9PEZI</name>
<gene>
    <name evidence="1" type="ORF">F4821DRAFT_121992</name>
</gene>
<keyword evidence="2" id="KW-1185">Reference proteome</keyword>
<dbReference type="EMBL" id="MU394312">
    <property type="protein sequence ID" value="KAI6086782.1"/>
    <property type="molecule type" value="Genomic_DNA"/>
</dbReference>
<evidence type="ECO:0000313" key="1">
    <source>
        <dbReference type="EMBL" id="KAI6086782.1"/>
    </source>
</evidence>
<evidence type="ECO:0000313" key="2">
    <source>
        <dbReference type="Proteomes" id="UP001497680"/>
    </source>
</evidence>
<reference evidence="1 2" key="1">
    <citation type="journal article" date="2022" name="New Phytol.">
        <title>Ecological generalism drives hyperdiversity of secondary metabolite gene clusters in xylarialean endophytes.</title>
        <authorList>
            <person name="Franco M.E.E."/>
            <person name="Wisecaver J.H."/>
            <person name="Arnold A.E."/>
            <person name="Ju Y.M."/>
            <person name="Slot J.C."/>
            <person name="Ahrendt S."/>
            <person name="Moore L.P."/>
            <person name="Eastman K.E."/>
            <person name="Scott K."/>
            <person name="Konkel Z."/>
            <person name="Mondo S.J."/>
            <person name="Kuo A."/>
            <person name="Hayes R.D."/>
            <person name="Haridas S."/>
            <person name="Andreopoulos B."/>
            <person name="Riley R."/>
            <person name="LaButti K."/>
            <person name="Pangilinan J."/>
            <person name="Lipzen A."/>
            <person name="Amirebrahimi M."/>
            <person name="Yan J."/>
            <person name="Adam C."/>
            <person name="Keymanesh K."/>
            <person name="Ng V."/>
            <person name="Louie K."/>
            <person name="Northen T."/>
            <person name="Drula E."/>
            <person name="Henrissat B."/>
            <person name="Hsieh H.M."/>
            <person name="Youens-Clark K."/>
            <person name="Lutzoni F."/>
            <person name="Miadlikowska J."/>
            <person name="Eastwood D.C."/>
            <person name="Hamelin R.C."/>
            <person name="Grigoriev I.V."/>
            <person name="U'Ren J.M."/>
        </authorList>
    </citation>
    <scope>NUCLEOTIDE SEQUENCE [LARGE SCALE GENOMIC DNA]</scope>
    <source>
        <strain evidence="1 2">ER1909</strain>
    </source>
</reference>
<sequence length="77" mass="8675">MWLSQFFFLFPFFSSCRVSLFCLYCPSGMQYLDIVLCMSLGRGSYSLLCTTLVYPSDCIMPGRSALAQQTSSLFEPA</sequence>
<proteinExistence type="predicted"/>
<comment type="caution">
    <text evidence="1">The sequence shown here is derived from an EMBL/GenBank/DDBJ whole genome shotgun (WGS) entry which is preliminary data.</text>
</comment>
<dbReference type="Proteomes" id="UP001497680">
    <property type="component" value="Unassembled WGS sequence"/>
</dbReference>
<organism evidence="1 2">
    <name type="scientific">Hypoxylon rubiginosum</name>
    <dbReference type="NCBI Taxonomy" id="110542"/>
    <lineage>
        <taxon>Eukaryota</taxon>
        <taxon>Fungi</taxon>
        <taxon>Dikarya</taxon>
        <taxon>Ascomycota</taxon>
        <taxon>Pezizomycotina</taxon>
        <taxon>Sordariomycetes</taxon>
        <taxon>Xylariomycetidae</taxon>
        <taxon>Xylariales</taxon>
        <taxon>Hypoxylaceae</taxon>
        <taxon>Hypoxylon</taxon>
    </lineage>
</organism>